<keyword evidence="1" id="KW-0472">Membrane</keyword>
<feature type="chain" id="PRO_5004902040" description="Ig-like domain-containing protein" evidence="2">
    <location>
        <begin position="19"/>
        <end position="222"/>
    </location>
</feature>
<protein>
    <recommendedName>
        <fullName evidence="5">Ig-like domain-containing protein</fullName>
    </recommendedName>
</protein>
<dbReference type="AlphaFoldDB" id="W7V0T4"/>
<gene>
    <name evidence="3" type="ORF">RF007C_03880</name>
</gene>
<evidence type="ECO:0000313" key="3">
    <source>
        <dbReference type="EMBL" id="EWM54605.1"/>
    </source>
</evidence>
<evidence type="ECO:0000256" key="2">
    <source>
        <dbReference type="SAM" id="SignalP"/>
    </source>
</evidence>
<comment type="caution">
    <text evidence="3">The sequence shown here is derived from an EMBL/GenBank/DDBJ whole genome shotgun (WGS) entry which is preliminary data.</text>
</comment>
<proteinExistence type="predicted"/>
<dbReference type="PATRIC" id="fig|1341157.4.peg.657"/>
<dbReference type="Proteomes" id="UP000019365">
    <property type="component" value="Unassembled WGS sequence"/>
</dbReference>
<organism evidence="3 4">
    <name type="scientific">Ruminococcus flavefaciens 007c</name>
    <dbReference type="NCBI Taxonomy" id="1341157"/>
    <lineage>
        <taxon>Bacteria</taxon>
        <taxon>Bacillati</taxon>
        <taxon>Bacillota</taxon>
        <taxon>Clostridia</taxon>
        <taxon>Eubacteriales</taxon>
        <taxon>Oscillospiraceae</taxon>
        <taxon>Ruminococcus</taxon>
    </lineage>
</organism>
<reference evidence="3 4" key="1">
    <citation type="journal article" date="2014" name="PLoS ONE">
        <title>Rumen cellulosomics: divergent fiber-degrading strategies revealed by comparative genome-wide analysis of six ruminococcal strains.</title>
        <authorList>
            <person name="Dassa B."/>
            <person name="Borovok I."/>
            <person name="Ruimy-Israeli V."/>
            <person name="Lamed R."/>
            <person name="Flint H.J."/>
            <person name="Duncan S.H."/>
            <person name="Henrissat B."/>
            <person name="Coutinho P."/>
            <person name="Morrison M."/>
            <person name="Mosoni P."/>
            <person name="Yeoman C.J."/>
            <person name="White B.A."/>
            <person name="Bayer E.A."/>
        </authorList>
    </citation>
    <scope>NUCLEOTIDE SEQUENCE [LARGE SCALE GENOMIC DNA]</scope>
    <source>
        <strain evidence="3 4">007c</strain>
    </source>
</reference>
<feature type="signal peptide" evidence="2">
    <location>
        <begin position="1"/>
        <end position="18"/>
    </location>
</feature>
<keyword evidence="1" id="KW-1133">Transmembrane helix</keyword>
<keyword evidence="2" id="KW-0732">Signal</keyword>
<sequence length="222" mass="25048">MLFFSVFMCVFSSMNAFAWDADTTHLYICFGEVPEGTAFADILVKEDWKRYKGEEDCIHGFNGNLLGLDGSCELAKYNKDGYSSLLLMHSAVILEEYDLSQESKNRHMVLGLETTDNIFDHYRHIKVAYCDKDGKILGITNEVRVKSVPFGKAAYTIKADGSKLTCDVDTGPPFYLLILIPLGAILLLLIMIICLVIRIIRKKQSANMIKRIQSGETDNERK</sequence>
<keyword evidence="1" id="KW-0812">Transmembrane</keyword>
<keyword evidence="4" id="KW-1185">Reference proteome</keyword>
<evidence type="ECO:0000256" key="1">
    <source>
        <dbReference type="SAM" id="Phobius"/>
    </source>
</evidence>
<name>W7V0T4_RUMFL</name>
<feature type="transmembrane region" description="Helical" evidence="1">
    <location>
        <begin position="174"/>
        <end position="200"/>
    </location>
</feature>
<evidence type="ECO:0008006" key="5">
    <source>
        <dbReference type="Google" id="ProtNLM"/>
    </source>
</evidence>
<evidence type="ECO:0000313" key="4">
    <source>
        <dbReference type="Proteomes" id="UP000019365"/>
    </source>
</evidence>
<accession>W7V0T4</accession>
<dbReference type="EMBL" id="ATAX01000010">
    <property type="protein sequence ID" value="EWM54605.1"/>
    <property type="molecule type" value="Genomic_DNA"/>
</dbReference>